<dbReference type="Gene3D" id="2.180.10.10">
    <property type="entry name" value="RHS repeat-associated core"/>
    <property type="match status" value="1"/>
</dbReference>
<keyword evidence="4" id="KW-1185">Reference proteome</keyword>
<dbReference type="PANTHER" id="PTHR32305">
    <property type="match status" value="1"/>
</dbReference>
<dbReference type="NCBIfam" id="TIGR03696">
    <property type="entry name" value="Rhs_assc_core"/>
    <property type="match status" value="1"/>
</dbReference>
<dbReference type="InterPro" id="IPR022385">
    <property type="entry name" value="Rhs_assc_core"/>
</dbReference>
<evidence type="ECO:0000313" key="4">
    <source>
        <dbReference type="Proteomes" id="UP000005283"/>
    </source>
</evidence>
<dbReference type="AlphaFoldDB" id="D1W844"/>
<dbReference type="STRING" id="679190.HMPREF0650_2299"/>
<gene>
    <name evidence="3" type="ORF">HMPREF0650_2299</name>
</gene>
<evidence type="ECO:0000256" key="1">
    <source>
        <dbReference type="ARBA" id="ARBA00022737"/>
    </source>
</evidence>
<dbReference type="eggNOG" id="COG3209">
    <property type="taxonomic scope" value="Bacteria"/>
</dbReference>
<dbReference type="InterPro" id="IPR050708">
    <property type="entry name" value="T6SS_VgrG/RHS"/>
</dbReference>
<sequence length="186" mass="21268">MPSVLRDFVLALIAKQQDGKRYTIVQDYLGTPIQALDSKGEVVWDCILDIYGDVLELRGKRDFIPFRFQGQYEDQKTGLYYNRFRYYSPQMGMYISSDPIGLAGNNPTLYGYVEDVNSYLDLFGLEKCALSASDMKKMGPAPKNMYNPHRHHIVREHAPSNWSADARKWITDSQDIIAEVGIDLNS</sequence>
<dbReference type="InterPro" id="IPR056823">
    <property type="entry name" value="TEN-like_YD-shell"/>
</dbReference>
<accession>D1W844</accession>
<dbReference type="Proteomes" id="UP000005283">
    <property type="component" value="Unassembled WGS sequence"/>
</dbReference>
<dbReference type="RefSeq" id="WP_004350562.1">
    <property type="nucleotide sequence ID" value="NZ_ADEG01000091.1"/>
</dbReference>
<feature type="domain" description="Teneurin-like YD-shell" evidence="2">
    <location>
        <begin position="10"/>
        <end position="98"/>
    </location>
</feature>
<dbReference type="EMBL" id="ADEG01000091">
    <property type="protein sequence ID" value="EFA91284.1"/>
    <property type="molecule type" value="Genomic_DNA"/>
</dbReference>
<dbReference type="Pfam" id="PF25023">
    <property type="entry name" value="TEN_YD-shell"/>
    <property type="match status" value="1"/>
</dbReference>
<reference evidence="3 4" key="1">
    <citation type="submission" date="2009-12" db="EMBL/GenBank/DDBJ databases">
        <title>Genome Sequence of Prevotella buccalis ATCC 35310.</title>
        <authorList>
            <person name="Durkin A.S."/>
            <person name="Madupu R."/>
            <person name="Torralba M."/>
            <person name="Methe B."/>
            <person name="Sutton G."/>
            <person name="Strausberg R.L."/>
            <person name="Nelson K.E."/>
        </authorList>
    </citation>
    <scope>NUCLEOTIDE SEQUENCE [LARGE SCALE GENOMIC DNA]</scope>
    <source>
        <strain evidence="3 4">ATCC 35310</strain>
    </source>
</reference>
<proteinExistence type="predicted"/>
<comment type="caution">
    <text evidence="3">The sequence shown here is derived from an EMBL/GenBank/DDBJ whole genome shotgun (WGS) entry which is preliminary data.</text>
</comment>
<organism evidence="3 4">
    <name type="scientific">Hoylesella buccalis ATCC 35310</name>
    <dbReference type="NCBI Taxonomy" id="679190"/>
    <lineage>
        <taxon>Bacteria</taxon>
        <taxon>Pseudomonadati</taxon>
        <taxon>Bacteroidota</taxon>
        <taxon>Bacteroidia</taxon>
        <taxon>Bacteroidales</taxon>
        <taxon>Prevotellaceae</taxon>
        <taxon>Hoylesella</taxon>
    </lineage>
</organism>
<protein>
    <submittedName>
        <fullName evidence="3">RHS repeat-associated core domain protein</fullName>
    </submittedName>
</protein>
<name>D1W844_9BACT</name>
<dbReference type="PRINTS" id="PR00394">
    <property type="entry name" value="RHSPROTEIN"/>
</dbReference>
<evidence type="ECO:0000259" key="2">
    <source>
        <dbReference type="Pfam" id="PF25023"/>
    </source>
</evidence>
<dbReference type="PANTHER" id="PTHR32305:SF15">
    <property type="entry name" value="PROTEIN RHSA-RELATED"/>
    <property type="match status" value="1"/>
</dbReference>
<keyword evidence="1" id="KW-0677">Repeat</keyword>
<feature type="non-terminal residue" evidence="3">
    <location>
        <position position="186"/>
    </location>
</feature>
<evidence type="ECO:0000313" key="3">
    <source>
        <dbReference type="EMBL" id="EFA91284.1"/>
    </source>
</evidence>